<dbReference type="GO" id="GO:0000976">
    <property type="term" value="F:transcription cis-regulatory region binding"/>
    <property type="evidence" value="ECO:0007669"/>
    <property type="project" value="TreeGrafter"/>
</dbReference>
<dbReference type="PRINTS" id="PR00036">
    <property type="entry name" value="HTHLACI"/>
</dbReference>
<dbReference type="GO" id="GO:0003700">
    <property type="term" value="F:DNA-binding transcription factor activity"/>
    <property type="evidence" value="ECO:0007669"/>
    <property type="project" value="TreeGrafter"/>
</dbReference>
<dbReference type="PROSITE" id="PS00356">
    <property type="entry name" value="HTH_LACI_1"/>
    <property type="match status" value="1"/>
</dbReference>
<dbReference type="CDD" id="cd01392">
    <property type="entry name" value="HTH_LacI"/>
    <property type="match status" value="1"/>
</dbReference>
<keyword evidence="3" id="KW-0804">Transcription</keyword>
<dbReference type="Gene3D" id="1.10.260.40">
    <property type="entry name" value="lambda repressor-like DNA-binding domains"/>
    <property type="match status" value="1"/>
</dbReference>
<dbReference type="EMBL" id="QRZV01000001">
    <property type="protein sequence ID" value="RGW10891.1"/>
    <property type="molecule type" value="Genomic_DNA"/>
</dbReference>
<evidence type="ECO:0000313" key="6">
    <source>
        <dbReference type="Proteomes" id="UP000265970"/>
    </source>
</evidence>
<evidence type="ECO:0000256" key="3">
    <source>
        <dbReference type="ARBA" id="ARBA00023163"/>
    </source>
</evidence>
<proteinExistence type="predicted"/>
<keyword evidence="1" id="KW-0805">Transcription regulation</keyword>
<accession>A0A395XF61</accession>
<organism evidence="5 6">
    <name type="scientific">Bifidobacterium pseudolongum</name>
    <dbReference type="NCBI Taxonomy" id="1694"/>
    <lineage>
        <taxon>Bacteria</taxon>
        <taxon>Bacillati</taxon>
        <taxon>Actinomycetota</taxon>
        <taxon>Actinomycetes</taxon>
        <taxon>Bifidobacteriales</taxon>
        <taxon>Bifidobacteriaceae</taxon>
        <taxon>Bifidobacterium</taxon>
    </lineage>
</organism>
<dbReference type="Pfam" id="PF13377">
    <property type="entry name" value="Peripla_BP_3"/>
    <property type="match status" value="1"/>
</dbReference>
<reference evidence="5 6" key="1">
    <citation type="submission" date="2018-08" db="EMBL/GenBank/DDBJ databases">
        <title>A genome reference for cultivated species of the human gut microbiota.</title>
        <authorList>
            <person name="Zou Y."/>
            <person name="Xue W."/>
            <person name="Luo G."/>
        </authorList>
    </citation>
    <scope>NUCLEOTIDE SEQUENCE [LARGE SCALE GENOMIC DNA]</scope>
    <source>
        <strain evidence="5 6">AF13-3LB</strain>
    </source>
</reference>
<evidence type="ECO:0000259" key="4">
    <source>
        <dbReference type="PROSITE" id="PS50932"/>
    </source>
</evidence>
<dbReference type="InterPro" id="IPR046335">
    <property type="entry name" value="LacI/GalR-like_sensor"/>
</dbReference>
<dbReference type="Gene3D" id="3.40.50.2300">
    <property type="match status" value="2"/>
</dbReference>
<dbReference type="PANTHER" id="PTHR30146:SF153">
    <property type="entry name" value="LACTOSE OPERON REPRESSOR"/>
    <property type="match status" value="1"/>
</dbReference>
<keyword evidence="2" id="KW-0238">DNA-binding</keyword>
<feature type="domain" description="HTH lacI-type" evidence="4">
    <location>
        <begin position="3"/>
        <end position="57"/>
    </location>
</feature>
<protein>
    <submittedName>
        <fullName evidence="5">LacI family transcriptional regulator</fullName>
    </submittedName>
</protein>
<sequence length="337" mass="36709">MGTTLADIASHAGVSPATVSRVINSKPGVSEELRENVVRAIRELGVSPDRLQRNGKKPVAIISPDLVNPIFPEYVTTLTTLLAQHDLLAFSCSYTLTGVSEEQYIAMLQEQPLTGAIFLAGSYDTLGSPADTYDTLLARNIPLVFLNGAHREMKGAYLGTNNAKAMTMALRHLADLGHQRIGLLLGDRKHHPSVQKHEAAERFFQENHIEHPSGMTIWTTYGFESGQIAAMELIRQGATAIACANDQLALGSIRAASVLGLRIPEDVSIIGFDDSPSMKYMTPSLTTIRQPLPQICRAAVNCLLEPSNNAASVARRNELLFDPELIVRESTGRNRNE</sequence>
<dbReference type="AlphaFoldDB" id="A0A395XF61"/>
<evidence type="ECO:0000256" key="2">
    <source>
        <dbReference type="ARBA" id="ARBA00023125"/>
    </source>
</evidence>
<dbReference type="InterPro" id="IPR010982">
    <property type="entry name" value="Lambda_DNA-bd_dom_sf"/>
</dbReference>
<dbReference type="SUPFAM" id="SSF53822">
    <property type="entry name" value="Periplasmic binding protein-like I"/>
    <property type="match status" value="1"/>
</dbReference>
<dbReference type="SMART" id="SM00354">
    <property type="entry name" value="HTH_LACI"/>
    <property type="match status" value="1"/>
</dbReference>
<evidence type="ECO:0000256" key="1">
    <source>
        <dbReference type="ARBA" id="ARBA00023015"/>
    </source>
</evidence>
<evidence type="ECO:0000313" key="5">
    <source>
        <dbReference type="EMBL" id="RGW10891.1"/>
    </source>
</evidence>
<name>A0A395XF61_9BIFI</name>
<dbReference type="SUPFAM" id="SSF47413">
    <property type="entry name" value="lambda repressor-like DNA-binding domains"/>
    <property type="match status" value="1"/>
</dbReference>
<comment type="caution">
    <text evidence="5">The sequence shown here is derived from an EMBL/GenBank/DDBJ whole genome shotgun (WGS) entry which is preliminary data.</text>
</comment>
<dbReference type="Pfam" id="PF00356">
    <property type="entry name" value="LacI"/>
    <property type="match status" value="1"/>
</dbReference>
<dbReference type="RefSeq" id="WP_118238592.1">
    <property type="nucleotide sequence ID" value="NZ_QRZV01000001.1"/>
</dbReference>
<dbReference type="Proteomes" id="UP000265970">
    <property type="component" value="Unassembled WGS sequence"/>
</dbReference>
<dbReference type="InterPro" id="IPR000843">
    <property type="entry name" value="HTH_LacI"/>
</dbReference>
<dbReference type="PROSITE" id="PS50932">
    <property type="entry name" value="HTH_LACI_2"/>
    <property type="match status" value="1"/>
</dbReference>
<dbReference type="CDD" id="cd06267">
    <property type="entry name" value="PBP1_LacI_sugar_binding-like"/>
    <property type="match status" value="1"/>
</dbReference>
<dbReference type="PANTHER" id="PTHR30146">
    <property type="entry name" value="LACI-RELATED TRANSCRIPTIONAL REPRESSOR"/>
    <property type="match status" value="1"/>
</dbReference>
<gene>
    <name evidence="5" type="ORF">DWV92_00580</name>
</gene>
<dbReference type="InterPro" id="IPR028082">
    <property type="entry name" value="Peripla_BP_I"/>
</dbReference>